<evidence type="ECO:0000313" key="7">
    <source>
        <dbReference type="Proteomes" id="UP000001568"/>
    </source>
</evidence>
<name>A4S6Z3_OSTLU</name>
<dbReference type="PANTHER" id="PTHR10472:SF5">
    <property type="entry name" value="D-AMINOACYL-TRNA DEACYLASE 1"/>
    <property type="match status" value="1"/>
</dbReference>
<dbReference type="HOGENOM" id="CLU_076901_1_2_1"/>
<evidence type="ECO:0000256" key="4">
    <source>
        <dbReference type="ARBA" id="ARBA00048018"/>
    </source>
</evidence>
<dbReference type="NCBIfam" id="TIGR00256">
    <property type="entry name" value="D-aminoacyl-tRNA deacylase"/>
    <property type="match status" value="1"/>
</dbReference>
<dbReference type="OMA" id="VFGADMK"/>
<dbReference type="GO" id="GO:0005737">
    <property type="term" value="C:cytoplasm"/>
    <property type="evidence" value="ECO:0007669"/>
    <property type="project" value="UniProtKB-SubCell"/>
</dbReference>
<dbReference type="STRING" id="436017.A4S6Z3"/>
<evidence type="ECO:0000256" key="5">
    <source>
        <dbReference type="RuleBase" id="RU003470"/>
    </source>
</evidence>
<accession>A4S6Z3</accession>
<evidence type="ECO:0000256" key="2">
    <source>
        <dbReference type="ARBA" id="ARBA00013056"/>
    </source>
</evidence>
<dbReference type="GO" id="GO:0000049">
    <property type="term" value="F:tRNA binding"/>
    <property type="evidence" value="ECO:0007669"/>
    <property type="project" value="UniProtKB-KW"/>
</dbReference>
<dbReference type="FunFam" id="3.50.80.10:FF:000001">
    <property type="entry name" value="D-aminoacyl-tRNA deacylase"/>
    <property type="match status" value="1"/>
</dbReference>
<comment type="subcellular location">
    <subcellularLocation>
        <location evidence="5">Cytoplasm</location>
    </subcellularLocation>
</comment>
<dbReference type="GO" id="GO:0051500">
    <property type="term" value="F:D-tyrosyl-tRNA(Tyr) deacylase activity"/>
    <property type="evidence" value="ECO:0007669"/>
    <property type="project" value="TreeGrafter"/>
</dbReference>
<organism evidence="6 7">
    <name type="scientific">Ostreococcus lucimarinus (strain CCE9901)</name>
    <dbReference type="NCBI Taxonomy" id="436017"/>
    <lineage>
        <taxon>Eukaryota</taxon>
        <taxon>Viridiplantae</taxon>
        <taxon>Chlorophyta</taxon>
        <taxon>Mamiellophyceae</taxon>
        <taxon>Mamiellales</taxon>
        <taxon>Bathycoccaceae</taxon>
        <taxon>Ostreococcus</taxon>
    </lineage>
</organism>
<dbReference type="EC" id="3.1.1.96" evidence="2 5"/>
<dbReference type="PANTHER" id="PTHR10472">
    <property type="entry name" value="D-TYROSYL-TRNA TYR DEACYLASE"/>
    <property type="match status" value="1"/>
</dbReference>
<dbReference type="RefSeq" id="XP_001421365.1">
    <property type="nucleotide sequence ID" value="XM_001421328.1"/>
</dbReference>
<dbReference type="KEGG" id="olu:OSTLU_43202"/>
<dbReference type="InterPro" id="IPR003732">
    <property type="entry name" value="Daa-tRNA_deacyls_DTD"/>
</dbReference>
<comment type="catalytic activity">
    <reaction evidence="3">
        <text>glycyl-tRNA(Ala) + H2O = tRNA(Ala) + glycine + H(+)</text>
        <dbReference type="Rhea" id="RHEA:53744"/>
        <dbReference type="Rhea" id="RHEA-COMP:9657"/>
        <dbReference type="Rhea" id="RHEA-COMP:13640"/>
        <dbReference type="ChEBI" id="CHEBI:15377"/>
        <dbReference type="ChEBI" id="CHEBI:15378"/>
        <dbReference type="ChEBI" id="CHEBI:57305"/>
        <dbReference type="ChEBI" id="CHEBI:78442"/>
        <dbReference type="ChEBI" id="CHEBI:78522"/>
        <dbReference type="EC" id="3.1.1.96"/>
    </reaction>
</comment>
<dbReference type="AlphaFoldDB" id="A4S6Z3"/>
<sequence length="155" mass="17187">MRAVIQRCASGSVRVRASGVTRDIARGAVVLVGIAADDDDDDVEFIVRKVFNTKLFDDVDGDKSWARSIVAIEGDVLFISQFTLHAELKGNKPSYHRAMAPTAARELYERFLTRARSEYKDKVGKIEDGEFGAMMDVHIVNDGPVTIVLDSKNRN</sequence>
<dbReference type="GO" id="GO:0106026">
    <property type="term" value="F:Gly-tRNA(Ala) deacylase activity"/>
    <property type="evidence" value="ECO:0007669"/>
    <property type="project" value="RHEA"/>
</dbReference>
<keyword evidence="5" id="KW-0820">tRNA-binding</keyword>
<dbReference type="eggNOG" id="KOG3323">
    <property type="taxonomic scope" value="Eukaryota"/>
</dbReference>
<comment type="catalytic activity">
    <reaction evidence="4">
        <text>a D-aminoacyl-tRNA + H2O = a tRNA + a D-alpha-amino acid + H(+)</text>
        <dbReference type="Rhea" id="RHEA:13953"/>
        <dbReference type="Rhea" id="RHEA-COMP:10123"/>
        <dbReference type="Rhea" id="RHEA-COMP:10124"/>
        <dbReference type="ChEBI" id="CHEBI:15377"/>
        <dbReference type="ChEBI" id="CHEBI:15378"/>
        <dbReference type="ChEBI" id="CHEBI:59871"/>
        <dbReference type="ChEBI" id="CHEBI:78442"/>
        <dbReference type="ChEBI" id="CHEBI:79333"/>
        <dbReference type="EC" id="3.1.1.96"/>
    </reaction>
</comment>
<dbReference type="Gramene" id="ABO99658">
    <property type="protein sequence ID" value="ABO99658"/>
    <property type="gene ID" value="OSTLU_43202"/>
</dbReference>
<dbReference type="GeneID" id="5005550"/>
<dbReference type="EMBL" id="CP000594">
    <property type="protein sequence ID" value="ABO99658.1"/>
    <property type="molecule type" value="Genomic_DNA"/>
</dbReference>
<dbReference type="Gene3D" id="3.50.80.10">
    <property type="entry name" value="D-tyrosyl-tRNA(Tyr) deacylase"/>
    <property type="match status" value="1"/>
</dbReference>
<keyword evidence="7" id="KW-1185">Reference proteome</keyword>
<dbReference type="OrthoDB" id="275783at2759"/>
<keyword evidence="5" id="KW-0963">Cytoplasm</keyword>
<gene>
    <name evidence="6" type="ORF">OSTLU_43202</name>
</gene>
<evidence type="ECO:0000256" key="1">
    <source>
        <dbReference type="ARBA" id="ARBA00009673"/>
    </source>
</evidence>
<keyword evidence="5" id="KW-0378">Hydrolase</keyword>
<comment type="similarity">
    <text evidence="1 5">Belongs to the DTD family.</text>
</comment>
<proteinExistence type="inferred from homology"/>
<protein>
    <recommendedName>
        <fullName evidence="2 5">D-aminoacyl-tRNA deacylase</fullName>
        <ecNumber evidence="2 5">3.1.1.96</ecNumber>
    </recommendedName>
</protein>
<dbReference type="SUPFAM" id="SSF69500">
    <property type="entry name" value="DTD-like"/>
    <property type="match status" value="1"/>
</dbReference>
<dbReference type="Proteomes" id="UP000001568">
    <property type="component" value="Chromosome 14"/>
</dbReference>
<dbReference type="InterPro" id="IPR023509">
    <property type="entry name" value="DTD-like_sf"/>
</dbReference>
<reference evidence="6 7" key="1">
    <citation type="journal article" date="2007" name="Proc. Natl. Acad. Sci. U.S.A.">
        <title>The tiny eukaryote Ostreococcus provides genomic insights into the paradox of plankton speciation.</title>
        <authorList>
            <person name="Palenik B."/>
            <person name="Grimwood J."/>
            <person name="Aerts A."/>
            <person name="Rouze P."/>
            <person name="Salamov A."/>
            <person name="Putnam N."/>
            <person name="Dupont C."/>
            <person name="Jorgensen R."/>
            <person name="Derelle E."/>
            <person name="Rombauts S."/>
            <person name="Zhou K."/>
            <person name="Otillar R."/>
            <person name="Merchant S.S."/>
            <person name="Podell S."/>
            <person name="Gaasterland T."/>
            <person name="Napoli C."/>
            <person name="Gendler K."/>
            <person name="Manuell A."/>
            <person name="Tai V."/>
            <person name="Vallon O."/>
            <person name="Piganeau G."/>
            <person name="Jancek S."/>
            <person name="Heijde M."/>
            <person name="Jabbari K."/>
            <person name="Bowler C."/>
            <person name="Lohr M."/>
            <person name="Robbens S."/>
            <person name="Werner G."/>
            <person name="Dubchak I."/>
            <person name="Pazour G.J."/>
            <person name="Ren Q."/>
            <person name="Paulsen I."/>
            <person name="Delwiche C."/>
            <person name="Schmutz J."/>
            <person name="Rokhsar D."/>
            <person name="Van de Peer Y."/>
            <person name="Moreau H."/>
            <person name="Grigoriev I.V."/>
        </authorList>
    </citation>
    <scope>NUCLEOTIDE SEQUENCE [LARGE SCALE GENOMIC DNA]</scope>
    <source>
        <strain evidence="6 7">CCE9901</strain>
    </source>
</reference>
<dbReference type="Pfam" id="PF02580">
    <property type="entry name" value="Tyr_Deacylase"/>
    <property type="match status" value="1"/>
</dbReference>
<evidence type="ECO:0000313" key="6">
    <source>
        <dbReference type="EMBL" id="ABO99658.1"/>
    </source>
</evidence>
<evidence type="ECO:0000256" key="3">
    <source>
        <dbReference type="ARBA" id="ARBA00047676"/>
    </source>
</evidence>
<keyword evidence="5" id="KW-0694">RNA-binding</keyword>